<dbReference type="STRING" id="10228.B3S267"/>
<dbReference type="GO" id="GO:0042138">
    <property type="term" value="P:meiotic DNA double-strand break formation"/>
    <property type="evidence" value="ECO:0007669"/>
    <property type="project" value="InterPro"/>
</dbReference>
<dbReference type="InParanoid" id="B3S267"/>
<dbReference type="PhylomeDB" id="B3S267"/>
<evidence type="ECO:0000313" key="4">
    <source>
        <dbReference type="EMBL" id="EDV23061.1"/>
    </source>
</evidence>
<dbReference type="GO" id="GO:0003918">
    <property type="term" value="F:DNA topoisomerase type II (double strand cut, ATP-hydrolyzing) activity"/>
    <property type="evidence" value="ECO:0007669"/>
    <property type="project" value="InterPro"/>
</dbReference>
<dbReference type="PANTHER" id="PTHR10848">
    <property type="entry name" value="MEIOTIC RECOMBINATION PROTEIN SPO11"/>
    <property type="match status" value="1"/>
</dbReference>
<protein>
    <recommendedName>
        <fullName evidence="3">Topoisomerase 6 subunit A/Spo11 TOPRIM domain-containing protein</fullName>
    </recommendedName>
</protein>
<dbReference type="InterPro" id="IPR013048">
    <property type="entry name" value="Meiotic_Spo11"/>
</dbReference>
<accession>B3S267</accession>
<dbReference type="RefSeq" id="XP_002113971.1">
    <property type="nucleotide sequence ID" value="XM_002113935.1"/>
</dbReference>
<dbReference type="OMA" id="ALIDICC"/>
<dbReference type="Pfam" id="PF21180">
    <property type="entry name" value="TOP6A-Spo11_Toprim"/>
    <property type="match status" value="1"/>
</dbReference>
<dbReference type="InterPro" id="IPR036078">
    <property type="entry name" value="Spo11/TopoVI_A_sf"/>
</dbReference>
<dbReference type="eggNOG" id="KOG2795">
    <property type="taxonomic scope" value="Eukaryota"/>
</dbReference>
<dbReference type="AlphaFoldDB" id="B3S267"/>
<dbReference type="HOGENOM" id="CLU_1645906_0_0_1"/>
<dbReference type="Gene3D" id="3.40.1360.10">
    <property type="match status" value="1"/>
</dbReference>
<proteinExistence type="predicted"/>
<dbReference type="FunFam" id="3.40.1360.10:FF:000018">
    <property type="entry name" value="Type II DNA topoisomerase VI subunit A"/>
    <property type="match status" value="1"/>
</dbReference>
<feature type="domain" description="Topoisomerase 6 subunit A/Spo11 TOPRIM" evidence="3">
    <location>
        <begin position="41"/>
        <end position="151"/>
    </location>
</feature>
<dbReference type="PANTHER" id="PTHR10848:SF0">
    <property type="entry name" value="MEIOTIC RECOMBINATION PROTEIN SPO11"/>
    <property type="match status" value="1"/>
</dbReference>
<evidence type="ECO:0000259" key="3">
    <source>
        <dbReference type="Pfam" id="PF21180"/>
    </source>
</evidence>
<keyword evidence="2" id="KW-0539">Nucleus</keyword>
<dbReference type="Proteomes" id="UP000009022">
    <property type="component" value="Unassembled WGS sequence"/>
</dbReference>
<evidence type="ECO:0000313" key="5">
    <source>
        <dbReference type="Proteomes" id="UP000009022"/>
    </source>
</evidence>
<dbReference type="KEGG" id="tad:TRIADDRAFT_57943"/>
<dbReference type="CDD" id="cd00223">
    <property type="entry name" value="TOPRIM_TopoIIB_SPO"/>
    <property type="match status" value="1"/>
</dbReference>
<keyword evidence="5" id="KW-1185">Reference proteome</keyword>
<evidence type="ECO:0000256" key="2">
    <source>
        <dbReference type="ARBA" id="ARBA00023242"/>
    </source>
</evidence>
<evidence type="ECO:0000256" key="1">
    <source>
        <dbReference type="ARBA" id="ARBA00004123"/>
    </source>
</evidence>
<dbReference type="InterPro" id="IPR002815">
    <property type="entry name" value="Spo11/TopoVI_A"/>
</dbReference>
<dbReference type="PRINTS" id="PR01550">
    <property type="entry name" value="TOP6AFAMILY"/>
</dbReference>
<dbReference type="SUPFAM" id="SSF56726">
    <property type="entry name" value="DNA topoisomerase IV, alpha subunit"/>
    <property type="match status" value="1"/>
</dbReference>
<name>B3S267_TRIAD</name>
<gene>
    <name evidence="4" type="ORF">TRIADDRAFT_57943</name>
</gene>
<dbReference type="GeneID" id="6755184"/>
<sequence length="161" mass="18419">MAGDFRFIMKSGHFLCGSFENKIQSIPLVADIAGIESTAKFVLIVEKEAIFQRLLDGNIKDKLNSCIVITGKGYPDMSTRLMIRFLWDALKLPTFVLTDADPYGLEIFCVYKYGSKEMSFEAENLCFPLIKWLGVLPSEFNKYTNDKIPISKTIFHTWRNK</sequence>
<dbReference type="OrthoDB" id="5377392at2759"/>
<dbReference type="PRINTS" id="PR01551">
    <property type="entry name" value="SPO11HOMOLOG"/>
</dbReference>
<dbReference type="EMBL" id="DS985247">
    <property type="protein sequence ID" value="EDV23061.1"/>
    <property type="molecule type" value="Genomic_DNA"/>
</dbReference>
<organism evidence="4 5">
    <name type="scientific">Trichoplax adhaerens</name>
    <name type="common">Trichoplax reptans</name>
    <dbReference type="NCBI Taxonomy" id="10228"/>
    <lineage>
        <taxon>Eukaryota</taxon>
        <taxon>Metazoa</taxon>
        <taxon>Placozoa</taxon>
        <taxon>Uniplacotomia</taxon>
        <taxon>Trichoplacea</taxon>
        <taxon>Trichoplacidae</taxon>
        <taxon>Trichoplax</taxon>
    </lineage>
</organism>
<dbReference type="GO" id="GO:0005634">
    <property type="term" value="C:nucleus"/>
    <property type="evidence" value="ECO:0007669"/>
    <property type="project" value="UniProtKB-SubCell"/>
</dbReference>
<dbReference type="CTD" id="6755184"/>
<reference evidence="4 5" key="1">
    <citation type="journal article" date="2008" name="Nature">
        <title>The Trichoplax genome and the nature of placozoans.</title>
        <authorList>
            <person name="Srivastava M."/>
            <person name="Begovic E."/>
            <person name="Chapman J."/>
            <person name="Putnam N.H."/>
            <person name="Hellsten U."/>
            <person name="Kawashima T."/>
            <person name="Kuo A."/>
            <person name="Mitros T."/>
            <person name="Salamov A."/>
            <person name="Carpenter M.L."/>
            <person name="Signorovitch A.Y."/>
            <person name="Moreno M.A."/>
            <person name="Kamm K."/>
            <person name="Grimwood J."/>
            <person name="Schmutz J."/>
            <person name="Shapiro H."/>
            <person name="Grigoriev I.V."/>
            <person name="Buss L.W."/>
            <person name="Schierwater B."/>
            <person name="Dellaporta S.L."/>
            <person name="Rokhsar D.S."/>
        </authorList>
    </citation>
    <scope>NUCLEOTIDE SEQUENCE [LARGE SCALE GENOMIC DNA]</scope>
    <source>
        <strain evidence="4 5">Grell-BS-1999</strain>
    </source>
</reference>
<dbReference type="GO" id="GO:0003677">
    <property type="term" value="F:DNA binding"/>
    <property type="evidence" value="ECO:0007669"/>
    <property type="project" value="InterPro"/>
</dbReference>
<comment type="subcellular location">
    <subcellularLocation>
        <location evidence="1">Nucleus</location>
    </subcellularLocation>
</comment>
<dbReference type="InterPro" id="IPR034136">
    <property type="entry name" value="TOPRIM_Topo6A/Spo11"/>
</dbReference>
<dbReference type="GO" id="GO:0005694">
    <property type="term" value="C:chromosome"/>
    <property type="evidence" value="ECO:0007669"/>
    <property type="project" value="InterPro"/>
</dbReference>